<evidence type="ECO:0000256" key="2">
    <source>
        <dbReference type="ARBA" id="ARBA00023002"/>
    </source>
</evidence>
<dbReference type="InterPro" id="IPR046826">
    <property type="entry name" value="PDH_N"/>
</dbReference>
<proteinExistence type="predicted"/>
<evidence type="ECO:0000313" key="7">
    <source>
        <dbReference type="EMBL" id="SUZ89164.1"/>
    </source>
</evidence>
<keyword evidence="1" id="KW-0028">Amino-acid biosynthesis</keyword>
<protein>
    <recommendedName>
        <fullName evidence="6">Prephenate/arogenate dehydrogenase domain-containing protein</fullName>
    </recommendedName>
</protein>
<dbReference type="GO" id="GO:0070403">
    <property type="term" value="F:NAD+ binding"/>
    <property type="evidence" value="ECO:0007669"/>
    <property type="project" value="InterPro"/>
</dbReference>
<accession>A0A381RD90</accession>
<evidence type="ECO:0000256" key="4">
    <source>
        <dbReference type="ARBA" id="ARBA00023141"/>
    </source>
</evidence>
<dbReference type="GO" id="GO:0004665">
    <property type="term" value="F:prephenate dehydrogenase (NADP+) activity"/>
    <property type="evidence" value="ECO:0007669"/>
    <property type="project" value="InterPro"/>
</dbReference>
<dbReference type="InterPro" id="IPR050812">
    <property type="entry name" value="Preph/Arog_dehydrog"/>
</dbReference>
<dbReference type="Gene3D" id="1.10.3660.10">
    <property type="entry name" value="6-phosphogluconate dehydrogenase C-terminal like domain"/>
    <property type="match status" value="1"/>
</dbReference>
<name>A0A381RD90_9ZZZZ</name>
<dbReference type="FunFam" id="3.40.50.720:FF:000208">
    <property type="entry name" value="Prephenate dehydrogenase"/>
    <property type="match status" value="1"/>
</dbReference>
<dbReference type="EMBL" id="UINC01001806">
    <property type="protein sequence ID" value="SUZ89164.1"/>
    <property type="molecule type" value="Genomic_DNA"/>
</dbReference>
<keyword evidence="3" id="KW-0520">NAD</keyword>
<dbReference type="InterPro" id="IPR008927">
    <property type="entry name" value="6-PGluconate_DH-like_C_sf"/>
</dbReference>
<keyword evidence="2" id="KW-0560">Oxidoreductase</keyword>
<dbReference type="InterPro" id="IPR003099">
    <property type="entry name" value="Prephen_DH"/>
</dbReference>
<dbReference type="InterPro" id="IPR046825">
    <property type="entry name" value="PDH_C"/>
</dbReference>
<dbReference type="AlphaFoldDB" id="A0A381RD90"/>
<evidence type="ECO:0000256" key="5">
    <source>
        <dbReference type="ARBA" id="ARBA00029440"/>
    </source>
</evidence>
<reference evidence="7" key="1">
    <citation type="submission" date="2018-05" db="EMBL/GenBank/DDBJ databases">
        <authorList>
            <person name="Lanie J.A."/>
            <person name="Ng W.-L."/>
            <person name="Kazmierczak K.M."/>
            <person name="Andrzejewski T.M."/>
            <person name="Davidsen T.M."/>
            <person name="Wayne K.J."/>
            <person name="Tettelin H."/>
            <person name="Glass J.I."/>
            <person name="Rusch D."/>
            <person name="Podicherti R."/>
            <person name="Tsui H.-C.T."/>
            <person name="Winkler M.E."/>
        </authorList>
    </citation>
    <scope>NUCLEOTIDE SEQUENCE</scope>
</reference>
<feature type="domain" description="Prephenate/arogenate dehydrogenase" evidence="6">
    <location>
        <begin position="1"/>
        <end position="281"/>
    </location>
</feature>
<dbReference type="SUPFAM" id="SSF51735">
    <property type="entry name" value="NAD(P)-binding Rossmann-fold domains"/>
    <property type="match status" value="1"/>
</dbReference>
<dbReference type="SUPFAM" id="SSF48179">
    <property type="entry name" value="6-phosphogluconate dehydrogenase C-terminal domain-like"/>
    <property type="match status" value="1"/>
</dbReference>
<dbReference type="PANTHER" id="PTHR21363:SF0">
    <property type="entry name" value="PREPHENATE DEHYDROGENASE [NADP(+)]"/>
    <property type="match status" value="1"/>
</dbReference>
<dbReference type="GO" id="GO:0008977">
    <property type="term" value="F:prephenate dehydrogenase (NAD+) activity"/>
    <property type="evidence" value="ECO:0007669"/>
    <property type="project" value="InterPro"/>
</dbReference>
<gene>
    <name evidence="7" type="ORF">METZ01_LOCUS42018</name>
</gene>
<dbReference type="PROSITE" id="PS51176">
    <property type="entry name" value="PDH_ADH"/>
    <property type="match status" value="1"/>
</dbReference>
<sequence>MTIIGVGLLGASLAKACRRYNLVEEISGFGRNRENLDKAKSLGVIDHCAKDLAEAVKDVDLVVLCTPVSKIIPLIESLLPHLKQGAVITDVGSVKGSFVNQADDLMPEGIFFVGSHPIAGGEKSGLEASREDLYLNAKCILTPTPKTDTHAFEKVGALWKAVGMETLTLDADEHDFVFGAVSHLPHIVAYALMNTLGALRTKQDREVTAYSGAGLKDITRIASSDPVMWRDICLSNQTHSLDLIDRYQKTLNDLRSVIEKNDGKALEEAFAAANKYRMKVI</sequence>
<comment type="pathway">
    <text evidence="5">Amino-acid biosynthesis.</text>
</comment>
<dbReference type="Gene3D" id="3.40.50.720">
    <property type="entry name" value="NAD(P)-binding Rossmann-like Domain"/>
    <property type="match status" value="1"/>
</dbReference>
<dbReference type="GO" id="GO:0006571">
    <property type="term" value="P:tyrosine biosynthetic process"/>
    <property type="evidence" value="ECO:0007669"/>
    <property type="project" value="InterPro"/>
</dbReference>
<evidence type="ECO:0000256" key="1">
    <source>
        <dbReference type="ARBA" id="ARBA00022605"/>
    </source>
</evidence>
<dbReference type="PANTHER" id="PTHR21363">
    <property type="entry name" value="PREPHENATE DEHYDROGENASE"/>
    <property type="match status" value="1"/>
</dbReference>
<dbReference type="FunFam" id="1.10.3660.10:FF:000003">
    <property type="entry name" value="Prephenate dehydrogenase"/>
    <property type="match status" value="1"/>
</dbReference>
<dbReference type="InterPro" id="IPR036291">
    <property type="entry name" value="NAD(P)-bd_dom_sf"/>
</dbReference>
<dbReference type="Pfam" id="PF20463">
    <property type="entry name" value="PDH_C"/>
    <property type="match status" value="1"/>
</dbReference>
<keyword evidence="4" id="KW-0057">Aromatic amino acid biosynthesis</keyword>
<evidence type="ECO:0000256" key="3">
    <source>
        <dbReference type="ARBA" id="ARBA00023027"/>
    </source>
</evidence>
<dbReference type="Pfam" id="PF02153">
    <property type="entry name" value="PDH_N"/>
    <property type="match status" value="1"/>
</dbReference>
<organism evidence="7">
    <name type="scientific">marine metagenome</name>
    <dbReference type="NCBI Taxonomy" id="408172"/>
    <lineage>
        <taxon>unclassified sequences</taxon>
        <taxon>metagenomes</taxon>
        <taxon>ecological metagenomes</taxon>
    </lineage>
</organism>
<evidence type="ECO:0000259" key="6">
    <source>
        <dbReference type="PROSITE" id="PS51176"/>
    </source>
</evidence>